<evidence type="ECO:0000256" key="9">
    <source>
        <dbReference type="ARBA" id="ARBA00023118"/>
    </source>
</evidence>
<dbReference type="GO" id="GO:0016787">
    <property type="term" value="F:hydrolase activity"/>
    <property type="evidence" value="ECO:0007669"/>
    <property type="project" value="UniProtKB-KW"/>
</dbReference>
<keyword evidence="6" id="KW-0378">Hydrolase</keyword>
<dbReference type="InterPro" id="IPR006483">
    <property type="entry name" value="CRISPR-assoc_Cas3_HD"/>
</dbReference>
<dbReference type="PROSITE" id="PS51192">
    <property type="entry name" value="HELICASE_ATP_BIND_1"/>
    <property type="match status" value="1"/>
</dbReference>
<dbReference type="GO" id="GO:0004519">
    <property type="term" value="F:endonuclease activity"/>
    <property type="evidence" value="ECO:0007669"/>
    <property type="project" value="UniProtKB-KW"/>
</dbReference>
<name>A0A4Q2EDH1_9ACTN</name>
<comment type="caution">
    <text evidence="13">The sequence shown here is derived from an EMBL/GenBank/DDBJ whole genome shotgun (WGS) entry which is preliminary data.</text>
</comment>
<organism evidence="13 14">
    <name type="scientific">Propioniciclava flava</name>
    <dbReference type="NCBI Taxonomy" id="2072026"/>
    <lineage>
        <taxon>Bacteria</taxon>
        <taxon>Bacillati</taxon>
        <taxon>Actinomycetota</taxon>
        <taxon>Actinomycetes</taxon>
        <taxon>Propionibacteriales</taxon>
        <taxon>Propionibacteriaceae</taxon>
        <taxon>Propioniciclava</taxon>
    </lineage>
</organism>
<evidence type="ECO:0000256" key="1">
    <source>
        <dbReference type="ARBA" id="ARBA00006847"/>
    </source>
</evidence>
<evidence type="ECO:0000256" key="4">
    <source>
        <dbReference type="ARBA" id="ARBA00022723"/>
    </source>
</evidence>
<keyword evidence="4" id="KW-0479">Metal-binding</keyword>
<dbReference type="Pfam" id="PF22590">
    <property type="entry name" value="Cas3-like_C_2"/>
    <property type="match status" value="1"/>
</dbReference>
<dbReference type="Gene3D" id="3.40.50.300">
    <property type="entry name" value="P-loop containing nucleotide triphosphate hydrolases"/>
    <property type="match status" value="2"/>
</dbReference>
<evidence type="ECO:0000256" key="7">
    <source>
        <dbReference type="ARBA" id="ARBA00022806"/>
    </source>
</evidence>
<dbReference type="InterPro" id="IPR054712">
    <property type="entry name" value="Cas3-like_dom"/>
</dbReference>
<accession>A0A4Q2EDH1</accession>
<dbReference type="SUPFAM" id="SSF52540">
    <property type="entry name" value="P-loop containing nucleoside triphosphate hydrolases"/>
    <property type="match status" value="1"/>
</dbReference>
<dbReference type="InterPro" id="IPR038257">
    <property type="entry name" value="CRISPR-assoc_Cas3_HD_sf"/>
</dbReference>
<dbReference type="EMBL" id="PPCV01000012">
    <property type="protein sequence ID" value="RXW31201.1"/>
    <property type="molecule type" value="Genomic_DNA"/>
</dbReference>
<keyword evidence="9" id="KW-0051">Antiviral defense</keyword>
<dbReference type="Proteomes" id="UP000290624">
    <property type="component" value="Unassembled WGS sequence"/>
</dbReference>
<evidence type="ECO:0000256" key="10">
    <source>
        <dbReference type="SAM" id="MobiDB-lite"/>
    </source>
</evidence>
<dbReference type="InterPro" id="IPR006474">
    <property type="entry name" value="Helicase_Cas3_CRISPR-ass_core"/>
</dbReference>
<evidence type="ECO:0000313" key="14">
    <source>
        <dbReference type="Proteomes" id="UP000290624"/>
    </source>
</evidence>
<dbReference type="Pfam" id="PF18019">
    <property type="entry name" value="Cas3_HD"/>
    <property type="match status" value="1"/>
</dbReference>
<dbReference type="GO" id="GO:0003723">
    <property type="term" value="F:RNA binding"/>
    <property type="evidence" value="ECO:0007669"/>
    <property type="project" value="TreeGrafter"/>
</dbReference>
<dbReference type="InterPro" id="IPR050547">
    <property type="entry name" value="DEAD_box_RNA_helicases"/>
</dbReference>
<dbReference type="AlphaFoldDB" id="A0A4Q2EDH1"/>
<dbReference type="PANTHER" id="PTHR47963:SF9">
    <property type="entry name" value="CRISPR-ASSOCIATED ENDONUCLEASE_HELICASE CAS3"/>
    <property type="match status" value="1"/>
</dbReference>
<dbReference type="GO" id="GO:0003724">
    <property type="term" value="F:RNA helicase activity"/>
    <property type="evidence" value="ECO:0007669"/>
    <property type="project" value="TreeGrafter"/>
</dbReference>
<dbReference type="CDD" id="cd09641">
    <property type="entry name" value="Cas3''_I"/>
    <property type="match status" value="1"/>
</dbReference>
<dbReference type="InterPro" id="IPR027417">
    <property type="entry name" value="P-loop_NTPase"/>
</dbReference>
<dbReference type="OrthoDB" id="9810236at2"/>
<dbReference type="GO" id="GO:0051607">
    <property type="term" value="P:defense response to virus"/>
    <property type="evidence" value="ECO:0007669"/>
    <property type="project" value="UniProtKB-KW"/>
</dbReference>
<feature type="region of interest" description="Disordered" evidence="10">
    <location>
        <begin position="1"/>
        <end position="28"/>
    </location>
</feature>
<evidence type="ECO:0000313" key="13">
    <source>
        <dbReference type="EMBL" id="RXW31201.1"/>
    </source>
</evidence>
<evidence type="ECO:0000259" key="12">
    <source>
        <dbReference type="PROSITE" id="PS51643"/>
    </source>
</evidence>
<evidence type="ECO:0000256" key="5">
    <source>
        <dbReference type="ARBA" id="ARBA00022741"/>
    </source>
</evidence>
<dbReference type="InterPro" id="IPR014001">
    <property type="entry name" value="Helicase_ATP-bd"/>
</dbReference>
<proteinExistence type="inferred from homology"/>
<dbReference type="Gene3D" id="1.10.3210.30">
    <property type="match status" value="1"/>
</dbReference>
<feature type="domain" description="Helicase ATP-binding" evidence="11">
    <location>
        <begin position="333"/>
        <end position="541"/>
    </location>
</feature>
<reference evidence="13 14" key="1">
    <citation type="submission" date="2018-01" db="EMBL/GenBank/DDBJ databases">
        <title>Lactibacter flavus gen. nov., sp. nov., a novel bacterium of the family Propionibacteriaceae isolated from raw milk and dairy products.</title>
        <authorList>
            <person name="Wenning M."/>
            <person name="Breitenwieser F."/>
            <person name="Huptas C."/>
            <person name="von Neubeck M."/>
            <person name="Busse H.-J."/>
            <person name="Scherer S."/>
        </authorList>
    </citation>
    <scope>NUCLEOTIDE SEQUENCE [LARGE SCALE GENOMIC DNA]</scope>
    <source>
        <strain evidence="13 14">VG341</strain>
    </source>
</reference>
<dbReference type="InterPro" id="IPR011545">
    <property type="entry name" value="DEAD/DEAH_box_helicase_dom"/>
</dbReference>
<dbReference type="Pfam" id="PF18395">
    <property type="entry name" value="Cas3_C"/>
    <property type="match status" value="1"/>
</dbReference>
<keyword evidence="7" id="KW-0347">Helicase</keyword>
<dbReference type="PROSITE" id="PS51643">
    <property type="entry name" value="HD_CAS3"/>
    <property type="match status" value="1"/>
</dbReference>
<comment type="similarity">
    <text evidence="2">In the central section; belongs to the CRISPR-associated helicase Cas3 family.</text>
</comment>
<dbReference type="SMART" id="SM00487">
    <property type="entry name" value="DEXDc"/>
    <property type="match status" value="1"/>
</dbReference>
<keyword evidence="3" id="KW-0540">Nuclease</keyword>
<evidence type="ECO:0000256" key="6">
    <source>
        <dbReference type="ARBA" id="ARBA00022801"/>
    </source>
</evidence>
<evidence type="ECO:0000256" key="2">
    <source>
        <dbReference type="ARBA" id="ARBA00009046"/>
    </source>
</evidence>
<keyword evidence="13" id="KW-0255">Endonuclease</keyword>
<comment type="similarity">
    <text evidence="1">In the N-terminal section; belongs to the CRISPR-associated nuclease Cas3-HD family.</text>
</comment>
<gene>
    <name evidence="13" type="ORF">C1706_13545</name>
</gene>
<dbReference type="PANTHER" id="PTHR47963">
    <property type="entry name" value="DEAD-BOX ATP-DEPENDENT RNA HELICASE 47, MITOCHONDRIAL"/>
    <property type="match status" value="1"/>
</dbReference>
<keyword evidence="5" id="KW-0547">Nucleotide-binding</keyword>
<feature type="domain" description="HD Cas3-type" evidence="12">
    <location>
        <begin position="63"/>
        <end position="265"/>
    </location>
</feature>
<dbReference type="GO" id="GO:0005524">
    <property type="term" value="F:ATP binding"/>
    <property type="evidence" value="ECO:0007669"/>
    <property type="project" value="UniProtKB-KW"/>
</dbReference>
<dbReference type="GO" id="GO:0046872">
    <property type="term" value="F:metal ion binding"/>
    <property type="evidence" value="ECO:0007669"/>
    <property type="project" value="UniProtKB-KW"/>
</dbReference>
<evidence type="ECO:0000259" key="11">
    <source>
        <dbReference type="PROSITE" id="PS51192"/>
    </source>
</evidence>
<dbReference type="NCBIfam" id="TIGR01596">
    <property type="entry name" value="cas3_HD"/>
    <property type="match status" value="1"/>
</dbReference>
<dbReference type="NCBIfam" id="TIGR01587">
    <property type="entry name" value="cas3_core"/>
    <property type="match status" value="1"/>
</dbReference>
<evidence type="ECO:0000256" key="3">
    <source>
        <dbReference type="ARBA" id="ARBA00022722"/>
    </source>
</evidence>
<protein>
    <submittedName>
        <fullName evidence="13">CRISPR-associated helicase/endonuclease Cas3</fullName>
    </submittedName>
</protein>
<dbReference type="Pfam" id="PF00270">
    <property type="entry name" value="DEAD"/>
    <property type="match status" value="1"/>
</dbReference>
<keyword evidence="8" id="KW-0067">ATP-binding</keyword>
<evidence type="ECO:0000256" key="8">
    <source>
        <dbReference type="ARBA" id="ARBA00022840"/>
    </source>
</evidence>
<sequence>METPDVRHSPHCSQNASAPAPPAAHEKERPLTVAAVAADDAGTVQNEVWSDAALSAWGKTDRFTGQWFPVVHHLTDSAAMAEELFDHYLPPAARTMLSDLAGVSVQEVRSLAAFLAGVHDIGKITPQFASQVSQTFPTVLAAMKRHGLDASRPYPARIPHATLSQVIVQDWLQTEYAADPRTAATYACIAGGHHGRNPSKLSIVQARNSPGALGSGTWIEVRQEVLQKMSARTGAAQVWPMLVSRRLPPSAQSVLTGLVIMADWMASNTDYFPYDGPLSTPRRLAQATALLDLPQPWRAHLESTDATTLLHQRFPQLAPWPARGVQRSLVESAQAARSAPIFIVEAPMGVGKTEGALLAAEVLASRFGQGGVFLGLPTMATANPMFTRTMRWLDNALGEEASVALTHGKAALNDEYDSLLRASWHGDIHDGHDPAESRAVVNMWLRGAKRAGLSSFVIGTIDQALFAALKAKHVALRHLGLAGKVVIVDEVHSADAYMREYLHRLLTWLASWHVPVIVMSATLPPAQREGFITAYARGVGDLHPALPDAGDSYPRVTLYDGDTHDIPVSAEEGSALVSLERMGDDPALIVDRLSALLAKGGCAGVVCNTVRRAQEVFDALHGSVPDDELILIHSRFLAPERLAREADLVRKLGNTKDVQRPSRLIVVGTQVLEQSLDIDFDVLISDLAPIDLLLQRVGRLHRHHRASRPELLREPLLLVRGVTDWESTPPSLARSTTAIYGASSTLRAAAVLNEQISITLPDDIAPLVRRGYDPDLPPPAGWEDRWRAAEQAAANALAVKRQRAQAYLLPAPHAVSSLDGWIDVDGGDPDRAEREGHAQVRDSEDSLEVIVVDRVGDELRMPLCSAFPGTVIPQGQMWGTGQDARYARALAACTLRLPQELCREGMVGSLIEALEGMVDASGWQQSPWLRGQLFLPLDDHGNVAIGLPRGGPGHTELYLLHYDSVRGLTAEKARDH</sequence>
<keyword evidence="14" id="KW-1185">Reference proteome</keyword>
<dbReference type="RefSeq" id="WP_129459765.1">
    <property type="nucleotide sequence ID" value="NZ_PPCV01000012.1"/>
</dbReference>
<dbReference type="InterPro" id="IPR041372">
    <property type="entry name" value="Cas3_C"/>
</dbReference>